<evidence type="ECO:0000313" key="3">
    <source>
        <dbReference type="Proteomes" id="UP000290932"/>
    </source>
</evidence>
<dbReference type="InterPro" id="IPR017900">
    <property type="entry name" value="4Fe4S_Fe_S_CS"/>
</dbReference>
<dbReference type="Pfam" id="PF00037">
    <property type="entry name" value="Fer4"/>
    <property type="match status" value="1"/>
</dbReference>
<dbReference type="InterPro" id="IPR017896">
    <property type="entry name" value="4Fe4S_Fe-S-bd"/>
</dbReference>
<accession>A0A498H101</accession>
<name>A0A498H101_9EURY</name>
<organism evidence="2 3">
    <name type="scientific">Methanoculleus taiwanensis</name>
    <dbReference type="NCBI Taxonomy" id="1550565"/>
    <lineage>
        <taxon>Archaea</taxon>
        <taxon>Methanobacteriati</taxon>
        <taxon>Methanobacteriota</taxon>
        <taxon>Stenosarchaea group</taxon>
        <taxon>Methanomicrobia</taxon>
        <taxon>Methanomicrobiales</taxon>
        <taxon>Methanomicrobiaceae</taxon>
        <taxon>Methanoculleus</taxon>
    </lineage>
</organism>
<dbReference type="OrthoDB" id="51316at2157"/>
<dbReference type="SUPFAM" id="SSF54862">
    <property type="entry name" value="4Fe-4S ferredoxins"/>
    <property type="match status" value="1"/>
</dbReference>
<dbReference type="RefSeq" id="WP_128693723.1">
    <property type="nucleotide sequence ID" value="NZ_LHQS01000002.1"/>
</dbReference>
<gene>
    <name evidence="2" type="ORF">ABH15_07335</name>
</gene>
<dbReference type="GO" id="GO:0016491">
    <property type="term" value="F:oxidoreductase activity"/>
    <property type="evidence" value="ECO:0007669"/>
    <property type="project" value="UniProtKB-ARBA"/>
</dbReference>
<sequence length="90" mass="10453">MKLVIDESRCKGCNLCVLVCPYSIFQEGKTPNRRGIVVPTLDRPERCTNCRLQHLYGRMLCGVCSMICPDQAIHWEEEKPFEPHRVEVEF</sequence>
<dbReference type="PROSITE" id="PS00198">
    <property type="entry name" value="4FE4S_FER_1"/>
    <property type="match status" value="1"/>
</dbReference>
<dbReference type="PROSITE" id="PS51379">
    <property type="entry name" value="4FE4S_FER_2"/>
    <property type="match status" value="2"/>
</dbReference>
<keyword evidence="3" id="KW-1185">Reference proteome</keyword>
<feature type="domain" description="4Fe-4S ferredoxin-type" evidence="1">
    <location>
        <begin position="61"/>
        <end position="78"/>
    </location>
</feature>
<proteinExistence type="predicted"/>
<protein>
    <submittedName>
        <fullName evidence="2">4Fe-4S ferredoxin</fullName>
    </submittedName>
</protein>
<reference evidence="2 3" key="1">
    <citation type="journal article" date="2015" name="Int. J. Syst. Evol. Microbiol.">
        <title>Methanoculleus taiwanensis sp. nov., a methanogen isolated from deep marine sediment at the deformation front area near Taiwan.</title>
        <authorList>
            <person name="Weng C.Y."/>
            <person name="Chen S.C."/>
            <person name="Lai M.C."/>
            <person name="Wu S.Y."/>
            <person name="Lin S."/>
            <person name="Yang T.F."/>
            <person name="Chen P.C."/>
        </authorList>
    </citation>
    <scope>NUCLEOTIDE SEQUENCE [LARGE SCALE GENOMIC DNA]</scope>
    <source>
        <strain evidence="2 3">CYW4</strain>
    </source>
</reference>
<evidence type="ECO:0000313" key="2">
    <source>
        <dbReference type="EMBL" id="RXE56005.1"/>
    </source>
</evidence>
<evidence type="ECO:0000259" key="1">
    <source>
        <dbReference type="PROSITE" id="PS51379"/>
    </source>
</evidence>
<dbReference type="Proteomes" id="UP000290932">
    <property type="component" value="Unassembled WGS sequence"/>
</dbReference>
<dbReference type="AlphaFoldDB" id="A0A498H101"/>
<dbReference type="Gene3D" id="3.30.70.20">
    <property type="match status" value="1"/>
</dbReference>
<feature type="domain" description="4Fe-4S ferredoxin-type" evidence="1">
    <location>
        <begin position="1"/>
        <end position="30"/>
    </location>
</feature>
<comment type="caution">
    <text evidence="2">The sequence shown here is derived from an EMBL/GenBank/DDBJ whole genome shotgun (WGS) entry which is preliminary data.</text>
</comment>
<dbReference type="EMBL" id="LHQS01000002">
    <property type="protein sequence ID" value="RXE56005.1"/>
    <property type="molecule type" value="Genomic_DNA"/>
</dbReference>